<accession>A0AA96WMR2</accession>
<evidence type="ECO:0000313" key="2">
    <source>
        <dbReference type="EMBL" id="WNZ28174.1"/>
    </source>
</evidence>
<geneLocation type="plasmid" evidence="2">
    <name>p2</name>
</geneLocation>
<keyword evidence="2" id="KW-0614">Plasmid</keyword>
<dbReference type="AlphaFoldDB" id="A0AA96WMR2"/>
<dbReference type="RefSeq" id="WP_316437270.1">
    <property type="nucleotide sequence ID" value="NZ_CP053589.1"/>
</dbReference>
<evidence type="ECO:0000256" key="1">
    <source>
        <dbReference type="SAM" id="Phobius"/>
    </source>
</evidence>
<sequence length="107" mass="11927">MTLAEIALLVGVAGGVAGLISVLAKPTFYLSNLKREIESLKDSQARQQADFDHEIEKLQLVMNGVRERVEHINTRVSGQLKEQAGTLSDLENWLTKNTSYERRRSGS</sequence>
<proteinExistence type="predicted"/>
<name>A0AA96WMR2_9CYAN</name>
<feature type="transmembrane region" description="Helical" evidence="1">
    <location>
        <begin position="6"/>
        <end position="24"/>
    </location>
</feature>
<keyword evidence="1" id="KW-0472">Membrane</keyword>
<dbReference type="EMBL" id="CP053589">
    <property type="protein sequence ID" value="WNZ28174.1"/>
    <property type="molecule type" value="Genomic_DNA"/>
</dbReference>
<keyword evidence="1" id="KW-0812">Transmembrane</keyword>
<reference evidence="2" key="1">
    <citation type="submission" date="2020-05" db="EMBL/GenBank/DDBJ databases">
        <authorList>
            <person name="Zhu T."/>
            <person name="Keshari N."/>
            <person name="Lu X."/>
        </authorList>
    </citation>
    <scope>NUCLEOTIDE SEQUENCE</scope>
    <source>
        <strain evidence="2">NK1-12</strain>
        <plasmid evidence="2">p2</plasmid>
    </source>
</reference>
<gene>
    <name evidence="2" type="ORF">HJG54_35260</name>
</gene>
<protein>
    <submittedName>
        <fullName evidence="2">Uncharacterized protein</fullName>
    </submittedName>
</protein>
<organism evidence="2">
    <name type="scientific">Leptolyngbya sp. NK1-12</name>
    <dbReference type="NCBI Taxonomy" id="2547451"/>
    <lineage>
        <taxon>Bacteria</taxon>
        <taxon>Bacillati</taxon>
        <taxon>Cyanobacteriota</taxon>
        <taxon>Cyanophyceae</taxon>
        <taxon>Leptolyngbyales</taxon>
        <taxon>Leptolyngbyaceae</taxon>
        <taxon>Leptolyngbya group</taxon>
        <taxon>Leptolyngbya</taxon>
    </lineage>
</organism>
<keyword evidence="1" id="KW-1133">Transmembrane helix</keyword>